<dbReference type="PROSITE" id="PS50877">
    <property type="entry name" value="GOLOCO"/>
    <property type="match status" value="1"/>
</dbReference>
<gene>
    <name evidence="4" type="ORF">CVLEPA_LOCUS22901</name>
</gene>
<dbReference type="Gene3D" id="6.10.140.210">
    <property type="match status" value="1"/>
</dbReference>
<feature type="compositionally biased region" description="Low complexity" evidence="2">
    <location>
        <begin position="278"/>
        <end position="297"/>
    </location>
</feature>
<dbReference type="Pfam" id="PF02145">
    <property type="entry name" value="Rap_GAP"/>
    <property type="match status" value="1"/>
</dbReference>
<keyword evidence="5" id="KW-1185">Reference proteome</keyword>
<feature type="domain" description="Rap-GAP" evidence="3">
    <location>
        <begin position="544"/>
        <end position="760"/>
    </location>
</feature>
<dbReference type="InterPro" id="IPR003109">
    <property type="entry name" value="GoLoco_motif"/>
</dbReference>
<dbReference type="InterPro" id="IPR000331">
    <property type="entry name" value="Rap/Ran_GAP_dom"/>
</dbReference>
<feature type="compositionally biased region" description="Polar residues" evidence="2">
    <location>
        <begin position="847"/>
        <end position="871"/>
    </location>
</feature>
<dbReference type="PANTHER" id="PTHR15711">
    <property type="entry name" value="RAP GTPASE-ACTIVATING PROTEIN"/>
    <property type="match status" value="1"/>
</dbReference>
<name>A0ABP0GJ73_CLALP</name>
<dbReference type="PANTHER" id="PTHR15711:SF32">
    <property type="entry name" value="RAP GTPASE ACTIVATING PROTEIN 1, ISOFORM H"/>
    <property type="match status" value="1"/>
</dbReference>
<dbReference type="SUPFAM" id="SSF111347">
    <property type="entry name" value="Rap/Ran-GAP"/>
    <property type="match status" value="1"/>
</dbReference>
<feature type="compositionally biased region" description="Basic and acidic residues" evidence="2">
    <location>
        <begin position="827"/>
        <end position="846"/>
    </location>
</feature>
<evidence type="ECO:0000259" key="3">
    <source>
        <dbReference type="PROSITE" id="PS50085"/>
    </source>
</evidence>
<feature type="region of interest" description="Disordered" evidence="2">
    <location>
        <begin position="1"/>
        <end position="31"/>
    </location>
</feature>
<protein>
    <recommendedName>
        <fullName evidence="3">Rap-GAP domain-containing protein</fullName>
    </recommendedName>
</protein>
<dbReference type="InterPro" id="IPR050989">
    <property type="entry name" value="Rap1_Ran_GAP"/>
</dbReference>
<dbReference type="Pfam" id="PF21022">
    <property type="entry name" value="Rap-GAP_dimer"/>
    <property type="match status" value="1"/>
</dbReference>
<dbReference type="EMBL" id="CAWYQH010000114">
    <property type="protein sequence ID" value="CAK8690270.1"/>
    <property type="molecule type" value="Genomic_DNA"/>
</dbReference>
<dbReference type="Gene3D" id="3.40.50.11210">
    <property type="entry name" value="Rap/Ran-GAP"/>
    <property type="match status" value="1"/>
</dbReference>
<sequence>MALPSTPLRSEQLFYTPQKSRDIEDSVSSDSGFSTDRIFSNCYENPWTPILPPTQYQPQTSGVQRPLTPMKVRSFKNGDRLSVCEQTIEFDWSVDARSGFGGQNPSTGPAPLRDNIELRHKGYRKVRPVSMVTRPEYLQLALSTMTSLSVDTTIKREKVQSSEVESSQGETPLSDSPQVGIPPSLVDVVLRQKKGGAVEQESKNKRRRSLPGIFASKNNSISGLSIFRSVFSRSSSQNSEKDSKSESKFFGRRRSLPDHKIREELSSKDAEKSRKRSSASSISSSSSSTSSSFNSRLRSLHRRRKENCYKCDAPLALKTARKESDGGILCETCSDDGGKITNDVSKADDLFAMLEKMQGTRMDEQRCSFHIKPANQEAQPPQAAALYPSIQEVLKKGSPYAQVIPPPQGGYWAQGFPADSLYLRTPPSQLEVNERSLICRLQRDDVTTAYREHFLNQEHINLYAYDETSDNIGSIVMSVKHESGDEKENPGQNRVLLRCRHKSFTGCFPVTPDSGPLQWVKLLCDDIQVDRFYPILCPTVWQSLSQYDEHTVSSSYKFGVVYQKPGQAREEEVFGNCDESPAFKEFLEFLGDSVNLQGFSGFRGGLDVNNGHTGVTSIHSLFRNKEVMFHVSTMLPYVEGDRQQLQRKRHIGNDIVAIVFQDEETPFVPNMITSHFLHAYIVIQAVDPCTENCRYKVSVTCREDVPDFEPVLPEPCIFGRTAAFRDWLYCKLMNAEWACYKSEQFAKLQYRTRSMLLDQLCDDVNRKTELMLGFTSQSQGDNVSTSSASSDTVKEAGNGFFDAFKFKKITKQPKPSEESPTMSSKLQHQDSKSSIDGKSSKAKNDKSSTVNGLEGKCNTSSSHLSSDVTETSLDRKSNQGSYTSLSESPKKNRTIRTGSPCQSCGSYTSLDSDTGLESIASSSRTDSWPRPSAKAGSLVKSNSGNSGSDIRTNGVGGSDARELEALKSELDRMRKEQSRYENQHQEILNLRNEVKRLRDKDSIRRHNDVSTNPSLTKKLGGTLPTTEEHLV</sequence>
<reference evidence="4 5" key="1">
    <citation type="submission" date="2024-02" db="EMBL/GenBank/DDBJ databases">
        <authorList>
            <person name="Daric V."/>
            <person name="Darras S."/>
        </authorList>
    </citation>
    <scope>NUCLEOTIDE SEQUENCE [LARGE SCALE GENOMIC DNA]</scope>
</reference>
<feature type="region of interest" description="Disordered" evidence="2">
    <location>
        <begin position="811"/>
        <end position="964"/>
    </location>
</feature>
<feature type="compositionally biased region" description="Basic and acidic residues" evidence="2">
    <location>
        <begin position="998"/>
        <end position="1008"/>
    </location>
</feature>
<keyword evidence="1" id="KW-0343">GTPase activation</keyword>
<evidence type="ECO:0000256" key="2">
    <source>
        <dbReference type="SAM" id="MobiDB-lite"/>
    </source>
</evidence>
<dbReference type="Proteomes" id="UP001642483">
    <property type="component" value="Unassembled WGS sequence"/>
</dbReference>
<feature type="compositionally biased region" description="Polar residues" evidence="2">
    <location>
        <begin position="7"/>
        <end position="18"/>
    </location>
</feature>
<feature type="region of interest" description="Disordered" evidence="2">
    <location>
        <begin position="235"/>
        <end position="297"/>
    </location>
</feature>
<dbReference type="PROSITE" id="PS50085">
    <property type="entry name" value="RAPGAP"/>
    <property type="match status" value="1"/>
</dbReference>
<organism evidence="4 5">
    <name type="scientific">Clavelina lepadiformis</name>
    <name type="common">Light-bulb sea squirt</name>
    <name type="synonym">Ascidia lepadiformis</name>
    <dbReference type="NCBI Taxonomy" id="159417"/>
    <lineage>
        <taxon>Eukaryota</taxon>
        <taxon>Metazoa</taxon>
        <taxon>Chordata</taxon>
        <taxon>Tunicata</taxon>
        <taxon>Ascidiacea</taxon>
        <taxon>Aplousobranchia</taxon>
        <taxon>Clavelinidae</taxon>
        <taxon>Clavelina</taxon>
    </lineage>
</organism>
<feature type="compositionally biased region" description="Low complexity" evidence="2">
    <location>
        <begin position="1015"/>
        <end position="1025"/>
    </location>
</feature>
<feature type="compositionally biased region" description="Polar residues" evidence="2">
    <location>
        <begin position="878"/>
        <end position="887"/>
    </location>
</feature>
<dbReference type="Pfam" id="PF02188">
    <property type="entry name" value="GoLoco"/>
    <property type="match status" value="1"/>
</dbReference>
<feature type="region of interest" description="Disordered" evidence="2">
    <location>
        <begin position="998"/>
        <end position="1031"/>
    </location>
</feature>
<evidence type="ECO:0000313" key="4">
    <source>
        <dbReference type="EMBL" id="CAK8690270.1"/>
    </source>
</evidence>
<dbReference type="SMART" id="SM00390">
    <property type="entry name" value="GoLoco"/>
    <property type="match status" value="1"/>
</dbReference>
<accession>A0ABP0GJ73</accession>
<feature type="compositionally biased region" description="Polar residues" evidence="2">
    <location>
        <begin position="939"/>
        <end position="951"/>
    </location>
</feature>
<dbReference type="InterPro" id="IPR035974">
    <property type="entry name" value="Rap/Ran-GAP_sf"/>
</dbReference>
<evidence type="ECO:0000256" key="1">
    <source>
        <dbReference type="ARBA" id="ARBA00022468"/>
    </source>
</evidence>
<feature type="compositionally biased region" description="Basic and acidic residues" evidence="2">
    <location>
        <begin position="239"/>
        <end position="272"/>
    </location>
</feature>
<evidence type="ECO:0000313" key="5">
    <source>
        <dbReference type="Proteomes" id="UP001642483"/>
    </source>
</evidence>
<comment type="caution">
    <text evidence="4">The sequence shown here is derived from an EMBL/GenBank/DDBJ whole genome shotgun (WGS) entry which is preliminary data.</text>
</comment>
<feature type="compositionally biased region" description="Polar residues" evidence="2">
    <location>
        <begin position="895"/>
        <end position="912"/>
    </location>
</feature>
<proteinExistence type="predicted"/>
<feature type="region of interest" description="Disordered" evidence="2">
    <location>
        <begin position="154"/>
        <end position="182"/>
    </location>
</feature>